<dbReference type="HOGENOM" id="CLU_000022_59_11_1"/>
<evidence type="ECO:0000259" key="3">
    <source>
        <dbReference type="Pfam" id="PF00501"/>
    </source>
</evidence>
<name>A0A072NXY3_9EURO</name>
<dbReference type="GO" id="GO:0031956">
    <property type="term" value="F:medium-chain fatty acid-CoA ligase activity"/>
    <property type="evidence" value="ECO:0007669"/>
    <property type="project" value="TreeGrafter"/>
</dbReference>
<dbReference type="RefSeq" id="XP_013255066.1">
    <property type="nucleotide sequence ID" value="XM_013399612.1"/>
</dbReference>
<feature type="domain" description="AMP-dependent synthetase/ligase" evidence="3">
    <location>
        <begin position="80"/>
        <end position="413"/>
    </location>
</feature>
<proteinExistence type="inferred from homology"/>
<protein>
    <recommendedName>
        <fullName evidence="7">AMP-dependent synthetase/ligase domain-containing protein</fullName>
    </recommendedName>
</protein>
<keyword evidence="2" id="KW-0472">Membrane</keyword>
<feature type="transmembrane region" description="Helical" evidence="2">
    <location>
        <begin position="97"/>
        <end position="118"/>
    </location>
</feature>
<evidence type="ECO:0008006" key="7">
    <source>
        <dbReference type="Google" id="ProtNLM"/>
    </source>
</evidence>
<gene>
    <name evidence="5" type="ORF">A1O9_11318</name>
</gene>
<dbReference type="STRING" id="1182545.A0A072NXY3"/>
<dbReference type="InterPro" id="IPR020845">
    <property type="entry name" value="AMP-binding_CS"/>
</dbReference>
<keyword evidence="2" id="KW-0812">Transmembrane</keyword>
<dbReference type="SUPFAM" id="SSF56801">
    <property type="entry name" value="Acetyl-CoA synthetase-like"/>
    <property type="match status" value="1"/>
</dbReference>
<dbReference type="AlphaFoldDB" id="A0A072NXY3"/>
<evidence type="ECO:0000256" key="2">
    <source>
        <dbReference type="SAM" id="Phobius"/>
    </source>
</evidence>
<comment type="similarity">
    <text evidence="1">Belongs to the ATP-dependent AMP-binding enzyme family.</text>
</comment>
<evidence type="ECO:0000256" key="1">
    <source>
        <dbReference type="ARBA" id="ARBA00006432"/>
    </source>
</evidence>
<keyword evidence="6" id="KW-1185">Reference proteome</keyword>
<reference evidence="5 6" key="1">
    <citation type="submission" date="2013-03" db="EMBL/GenBank/DDBJ databases">
        <title>The Genome Sequence of Exophiala aquamarina CBS 119918.</title>
        <authorList>
            <consortium name="The Broad Institute Genomics Platform"/>
            <person name="Cuomo C."/>
            <person name="de Hoog S."/>
            <person name="Gorbushina A."/>
            <person name="Walker B."/>
            <person name="Young S.K."/>
            <person name="Zeng Q."/>
            <person name="Gargeya S."/>
            <person name="Fitzgerald M."/>
            <person name="Haas B."/>
            <person name="Abouelleil A."/>
            <person name="Allen A.W."/>
            <person name="Alvarado L."/>
            <person name="Arachchi H.M."/>
            <person name="Berlin A.M."/>
            <person name="Chapman S.B."/>
            <person name="Gainer-Dewar J."/>
            <person name="Goldberg J."/>
            <person name="Griggs A."/>
            <person name="Gujja S."/>
            <person name="Hansen M."/>
            <person name="Howarth C."/>
            <person name="Imamovic A."/>
            <person name="Ireland A."/>
            <person name="Larimer J."/>
            <person name="McCowan C."/>
            <person name="Murphy C."/>
            <person name="Pearson M."/>
            <person name="Poon T.W."/>
            <person name="Priest M."/>
            <person name="Roberts A."/>
            <person name="Saif S."/>
            <person name="Shea T."/>
            <person name="Sisk P."/>
            <person name="Sykes S."/>
            <person name="Wortman J."/>
            <person name="Nusbaum C."/>
            <person name="Birren B."/>
        </authorList>
    </citation>
    <scope>NUCLEOTIDE SEQUENCE [LARGE SCALE GENOMIC DNA]</scope>
    <source>
        <strain evidence="5 6">CBS 119918</strain>
    </source>
</reference>
<dbReference type="InterPro" id="IPR025110">
    <property type="entry name" value="AMP-bd_C"/>
</dbReference>
<dbReference type="PANTHER" id="PTHR43201:SF8">
    <property type="entry name" value="ACYL-COA SYNTHETASE FAMILY MEMBER 3"/>
    <property type="match status" value="1"/>
</dbReference>
<dbReference type="Proteomes" id="UP000027920">
    <property type="component" value="Unassembled WGS sequence"/>
</dbReference>
<organism evidence="5 6">
    <name type="scientific">Exophiala aquamarina CBS 119918</name>
    <dbReference type="NCBI Taxonomy" id="1182545"/>
    <lineage>
        <taxon>Eukaryota</taxon>
        <taxon>Fungi</taxon>
        <taxon>Dikarya</taxon>
        <taxon>Ascomycota</taxon>
        <taxon>Pezizomycotina</taxon>
        <taxon>Eurotiomycetes</taxon>
        <taxon>Chaetothyriomycetidae</taxon>
        <taxon>Chaetothyriales</taxon>
        <taxon>Herpotrichiellaceae</taxon>
        <taxon>Exophiala</taxon>
    </lineage>
</organism>
<evidence type="ECO:0000313" key="5">
    <source>
        <dbReference type="EMBL" id="KEF52476.1"/>
    </source>
</evidence>
<dbReference type="PANTHER" id="PTHR43201">
    <property type="entry name" value="ACYL-COA SYNTHETASE"/>
    <property type="match status" value="1"/>
</dbReference>
<dbReference type="Pfam" id="PF00501">
    <property type="entry name" value="AMP-binding"/>
    <property type="match status" value="1"/>
</dbReference>
<dbReference type="InterPro" id="IPR042099">
    <property type="entry name" value="ANL_N_sf"/>
</dbReference>
<sequence length="580" mass="63562">MTDRANFVPRQGNFNDNVLPNDPLFLRLLTIAHGRHAGRPLIRDINAGLEATAHTLLSDVLTFRQDIVKSLAPKTIRDLDNGRDVLISLFAEGGYEFSVAILAVLALGACASLLSIAMPTKELTYYIEKTHSVMILASKKGWNSAKKLEVQIRNQGLGNDFVALPISIDGNNHAGLVPLAQIFISSGPQHDPNGPGTIIFTSGTTGPPKAVVLRRSTITTGAQSLADQLDLQATDTLLHPLPVHHATGVNLSFFPFLQAGACIEFKSGGFDSQWIWDRLRQGGLTHFTGVPTIYMRLMRHWEKHISHLPPNIMKDYRNGAANIKVLFCGTAALSQAIDRFWKELRGGHPIVQRYGSSETQIVINMPIDSGNSHDVLPDGSVGKASVGVELKIAGNANQGELLVKSPHMFSCYLNDKAATLEAHDDDGYYKTGDIASRAGDYYLILGRADIDIVKSGGYKISALDIEREMLGLSYVNEAMVIGVPDDEFGQRVAAVVAIRKNASMTTLTLDRLRMDLRSRLAGYKLPTLLRVVDGELPKNATEKVVKKKLGPLYFPPNYREDGGVQIWKTQAQKEERIVKL</sequence>
<feature type="domain" description="AMP-binding enzyme C-terminal" evidence="4">
    <location>
        <begin position="465"/>
        <end position="543"/>
    </location>
</feature>
<accession>A0A072NXY3</accession>
<dbReference type="VEuPathDB" id="FungiDB:A1O9_11318"/>
<dbReference type="GeneID" id="25286217"/>
<dbReference type="OrthoDB" id="6614653at2759"/>
<dbReference type="EMBL" id="AMGV01000017">
    <property type="protein sequence ID" value="KEF52476.1"/>
    <property type="molecule type" value="Genomic_DNA"/>
</dbReference>
<dbReference type="InterPro" id="IPR000873">
    <property type="entry name" value="AMP-dep_synth/lig_dom"/>
</dbReference>
<dbReference type="Pfam" id="PF13193">
    <property type="entry name" value="AMP-binding_C"/>
    <property type="match status" value="1"/>
</dbReference>
<dbReference type="GO" id="GO:0006631">
    <property type="term" value="P:fatty acid metabolic process"/>
    <property type="evidence" value="ECO:0007669"/>
    <property type="project" value="TreeGrafter"/>
</dbReference>
<evidence type="ECO:0000259" key="4">
    <source>
        <dbReference type="Pfam" id="PF13193"/>
    </source>
</evidence>
<keyword evidence="2" id="KW-1133">Transmembrane helix</keyword>
<comment type="caution">
    <text evidence="5">The sequence shown here is derived from an EMBL/GenBank/DDBJ whole genome shotgun (WGS) entry which is preliminary data.</text>
</comment>
<dbReference type="PROSITE" id="PS00455">
    <property type="entry name" value="AMP_BINDING"/>
    <property type="match status" value="1"/>
</dbReference>
<evidence type="ECO:0000313" key="6">
    <source>
        <dbReference type="Proteomes" id="UP000027920"/>
    </source>
</evidence>
<dbReference type="Gene3D" id="3.30.300.30">
    <property type="match status" value="1"/>
</dbReference>
<dbReference type="InterPro" id="IPR045851">
    <property type="entry name" value="AMP-bd_C_sf"/>
</dbReference>
<dbReference type="Gene3D" id="3.40.50.12780">
    <property type="entry name" value="N-terminal domain of ligase-like"/>
    <property type="match status" value="1"/>
</dbReference>